<dbReference type="NCBIfam" id="NF008758">
    <property type="entry name" value="PRK11789.1"/>
    <property type="match status" value="1"/>
</dbReference>
<evidence type="ECO:0000313" key="13">
    <source>
        <dbReference type="EMBL" id="ALB24112.1"/>
    </source>
</evidence>
<sequence length="180" mass="20198">MQIDSQGCLDQANYIASPNCNERPEGADVSLIVVHNISLPAGEFGSMDVERLFTNCLDCSQHTSYHDLIGLKVSSHFFIRRDGAIIQFVPVGQRAWHAGVSCYQGRDNCNDFSVGIEVEGTDDIAYEKIQYRMLAELCQTLIDYFPRLSKAHIAGHEHIAPGRKTDPGPSFDWDYFKQLL</sequence>
<dbReference type="GO" id="GO:0046872">
    <property type="term" value="F:metal ion binding"/>
    <property type="evidence" value="ECO:0007669"/>
    <property type="project" value="UniProtKB-KW"/>
</dbReference>
<dbReference type="InterPro" id="IPR002502">
    <property type="entry name" value="Amidase_domain"/>
</dbReference>
<evidence type="ECO:0000256" key="4">
    <source>
        <dbReference type="ARBA" id="ARBA00007553"/>
    </source>
</evidence>
<evidence type="ECO:0000256" key="6">
    <source>
        <dbReference type="ARBA" id="ARBA00022490"/>
    </source>
</evidence>
<dbReference type="OrthoDB" id="9794842at2"/>
<dbReference type="EC" id="3.5.1.28" evidence="5"/>
<gene>
    <name evidence="13" type="ORF">KU39_2937</name>
</gene>
<evidence type="ECO:0000313" key="14">
    <source>
        <dbReference type="Proteomes" id="UP000029558"/>
    </source>
</evidence>
<accession>A0A1L6THI2</accession>
<organism evidence="13 14">
    <name type="scientific">Piscirickettsia salmonis</name>
    <dbReference type="NCBI Taxonomy" id="1238"/>
    <lineage>
        <taxon>Bacteria</taxon>
        <taxon>Pseudomonadati</taxon>
        <taxon>Pseudomonadota</taxon>
        <taxon>Gammaproteobacteria</taxon>
        <taxon>Thiotrichales</taxon>
        <taxon>Piscirickettsiaceae</taxon>
        <taxon>Piscirickettsia</taxon>
    </lineage>
</organism>
<dbReference type="GO" id="GO:0008745">
    <property type="term" value="F:N-acetylmuramoyl-L-alanine amidase activity"/>
    <property type="evidence" value="ECO:0007669"/>
    <property type="project" value="UniProtKB-EC"/>
</dbReference>
<evidence type="ECO:0000256" key="7">
    <source>
        <dbReference type="ARBA" id="ARBA00022723"/>
    </source>
</evidence>
<dbReference type="GO" id="GO:0071555">
    <property type="term" value="P:cell wall organization"/>
    <property type="evidence" value="ECO:0007669"/>
    <property type="project" value="UniProtKB-KW"/>
</dbReference>
<dbReference type="SUPFAM" id="SSF55846">
    <property type="entry name" value="N-acetylmuramoyl-L-alanine amidase-like"/>
    <property type="match status" value="1"/>
</dbReference>
<comment type="catalytic activity">
    <reaction evidence="1">
        <text>Hydrolyzes the link between N-acetylmuramoyl residues and L-amino acid residues in certain cell-wall glycopeptides.</text>
        <dbReference type="EC" id="3.5.1.28"/>
    </reaction>
</comment>
<dbReference type="GO" id="GO:0009253">
    <property type="term" value="P:peptidoglycan catabolic process"/>
    <property type="evidence" value="ECO:0007669"/>
    <property type="project" value="InterPro"/>
</dbReference>
<dbReference type="Proteomes" id="UP000029558">
    <property type="component" value="Chromosome"/>
</dbReference>
<evidence type="ECO:0000256" key="1">
    <source>
        <dbReference type="ARBA" id="ARBA00001561"/>
    </source>
</evidence>
<name>A0A1L6THI2_PISSA</name>
<evidence type="ECO:0000256" key="8">
    <source>
        <dbReference type="ARBA" id="ARBA00022801"/>
    </source>
</evidence>
<evidence type="ECO:0000256" key="10">
    <source>
        <dbReference type="ARBA" id="ARBA00023316"/>
    </source>
</evidence>
<dbReference type="InterPro" id="IPR036505">
    <property type="entry name" value="Amidase/PGRP_sf"/>
</dbReference>
<evidence type="ECO:0000256" key="3">
    <source>
        <dbReference type="ARBA" id="ARBA00004496"/>
    </source>
</evidence>
<evidence type="ECO:0000256" key="9">
    <source>
        <dbReference type="ARBA" id="ARBA00022833"/>
    </source>
</evidence>
<proteinExistence type="inferred from homology"/>
<dbReference type="GO" id="GO:0005737">
    <property type="term" value="C:cytoplasm"/>
    <property type="evidence" value="ECO:0007669"/>
    <property type="project" value="UniProtKB-SubCell"/>
</dbReference>
<keyword evidence="7" id="KW-0479">Metal-binding</keyword>
<dbReference type="InterPro" id="IPR051206">
    <property type="entry name" value="NAMLAA_amidase_2"/>
</dbReference>
<dbReference type="EMBL" id="CP012508">
    <property type="protein sequence ID" value="ALB24112.1"/>
    <property type="molecule type" value="Genomic_DNA"/>
</dbReference>
<dbReference type="SMART" id="SM00644">
    <property type="entry name" value="Ami_2"/>
    <property type="match status" value="1"/>
</dbReference>
<keyword evidence="9" id="KW-0862">Zinc</keyword>
<keyword evidence="8 13" id="KW-0378">Hydrolase</keyword>
<comment type="subcellular location">
    <subcellularLocation>
        <location evidence="3">Cytoplasm</location>
    </subcellularLocation>
</comment>
<dbReference type="Gene3D" id="3.40.80.10">
    <property type="entry name" value="Peptidoglycan recognition protein-like"/>
    <property type="match status" value="1"/>
</dbReference>
<evidence type="ECO:0000256" key="5">
    <source>
        <dbReference type="ARBA" id="ARBA00011901"/>
    </source>
</evidence>
<keyword evidence="6" id="KW-0963">Cytoplasm</keyword>
<evidence type="ECO:0000256" key="2">
    <source>
        <dbReference type="ARBA" id="ARBA00001947"/>
    </source>
</evidence>
<dbReference type="GO" id="GO:0009254">
    <property type="term" value="P:peptidoglycan turnover"/>
    <property type="evidence" value="ECO:0007669"/>
    <property type="project" value="TreeGrafter"/>
</dbReference>
<dbReference type="PANTHER" id="PTHR30417:SF4">
    <property type="entry name" value="1,6-ANHYDRO-N-ACETYLMURAMYL-L-ALANINE AMIDASE AMPD"/>
    <property type="match status" value="1"/>
</dbReference>
<dbReference type="AlphaFoldDB" id="A0A1L6THI2"/>
<evidence type="ECO:0000256" key="11">
    <source>
        <dbReference type="ARBA" id="ARBA00039257"/>
    </source>
</evidence>
<comment type="cofactor">
    <cofactor evidence="2">
        <name>Zn(2+)</name>
        <dbReference type="ChEBI" id="CHEBI:29105"/>
    </cofactor>
</comment>
<dbReference type="PANTHER" id="PTHR30417">
    <property type="entry name" value="N-ACETYLMURAMOYL-L-ALANINE AMIDASE AMID"/>
    <property type="match status" value="1"/>
</dbReference>
<reference evidence="13 14" key="1">
    <citation type="journal article" date="2014" name="Genome Announc.">
        <title>Comparative Genome Analysis of Two Isolates of the Fish Pathogen Piscirickettsia salmonis from Different Hosts Reveals Major Differences in Virulence-Associated Secretion Systems.</title>
        <authorList>
            <person name="Bohle H."/>
            <person name="Henriquez P."/>
            <person name="Grothusen H."/>
            <person name="Navas E."/>
            <person name="Sandoval A."/>
            <person name="Bustamante F."/>
            <person name="Bustos P."/>
            <person name="Mancilla M."/>
        </authorList>
    </citation>
    <scope>NUCLEOTIDE SEQUENCE [LARGE SCALE GENOMIC DNA]</scope>
    <source>
        <strain evidence="14">B1-32597</strain>
    </source>
</reference>
<dbReference type="CDD" id="cd06583">
    <property type="entry name" value="PGRP"/>
    <property type="match status" value="1"/>
</dbReference>
<comment type="similarity">
    <text evidence="4">Belongs to the N-acetylmuramoyl-L-alanine amidase 2 family.</text>
</comment>
<dbReference type="Pfam" id="PF01510">
    <property type="entry name" value="Amidase_2"/>
    <property type="match status" value="1"/>
</dbReference>
<protein>
    <recommendedName>
        <fullName evidence="11">1,6-anhydro-N-acetylmuramyl-L-alanine amidase AmpD</fullName>
        <ecNumber evidence="5">3.5.1.28</ecNumber>
    </recommendedName>
    <alternativeName>
        <fullName evidence="12">N-acetylmuramoyl-L-alanine amidase</fullName>
    </alternativeName>
</protein>
<dbReference type="RefSeq" id="WP_036771461.1">
    <property type="nucleotide sequence ID" value="NZ_CP012508.1"/>
</dbReference>
<evidence type="ECO:0000256" key="12">
    <source>
        <dbReference type="ARBA" id="ARBA00042615"/>
    </source>
</evidence>
<keyword evidence="10" id="KW-0961">Cell wall biogenesis/degradation</keyword>